<proteinExistence type="predicted"/>
<dbReference type="GO" id="GO:0005829">
    <property type="term" value="C:cytosol"/>
    <property type="evidence" value="ECO:0007669"/>
    <property type="project" value="TreeGrafter"/>
</dbReference>
<dbReference type="InterPro" id="IPR001867">
    <property type="entry name" value="OmpR/PhoB-type_DNA-bd"/>
</dbReference>
<dbReference type="EMBL" id="CABPSK010000001">
    <property type="protein sequence ID" value="VVD77286.1"/>
    <property type="molecule type" value="Genomic_DNA"/>
</dbReference>
<keyword evidence="3 8" id="KW-0597">Phosphoprotein</keyword>
<evidence type="ECO:0000256" key="9">
    <source>
        <dbReference type="PROSITE-ProRule" id="PRU01091"/>
    </source>
</evidence>
<keyword evidence="5" id="KW-0805">Transcription regulation</keyword>
<name>A0A5E4SN62_9BURK</name>
<dbReference type="PANTHER" id="PTHR48111">
    <property type="entry name" value="REGULATOR OF RPOS"/>
    <property type="match status" value="1"/>
</dbReference>
<keyword evidence="7" id="KW-0804">Transcription</keyword>
<evidence type="ECO:0000313" key="13">
    <source>
        <dbReference type="Proteomes" id="UP000366945"/>
    </source>
</evidence>
<feature type="modified residue" description="4-aspartylphosphate" evidence="8">
    <location>
        <position position="71"/>
    </location>
</feature>
<evidence type="ECO:0000256" key="4">
    <source>
        <dbReference type="ARBA" id="ARBA00023012"/>
    </source>
</evidence>
<dbReference type="InterPro" id="IPR039420">
    <property type="entry name" value="WalR-like"/>
</dbReference>
<dbReference type="AlphaFoldDB" id="A0A5E4SN62"/>
<dbReference type="Gene3D" id="1.10.10.10">
    <property type="entry name" value="Winged helix-like DNA-binding domain superfamily/Winged helix DNA-binding domain"/>
    <property type="match status" value="1"/>
</dbReference>
<dbReference type="SMART" id="SM00862">
    <property type="entry name" value="Trans_reg_C"/>
    <property type="match status" value="1"/>
</dbReference>
<evidence type="ECO:0000256" key="1">
    <source>
        <dbReference type="ARBA" id="ARBA00004496"/>
    </source>
</evidence>
<gene>
    <name evidence="12" type="primary">rssB</name>
    <name evidence="12" type="ORF">PPN31114_00940</name>
</gene>
<sequence length="239" mass="26167">MGTTVIWRTPSVALLEFRKNMRILLVEDDDMIGEAMMQALKDASYAADWCRDGEAALAALAAHTYDLMLLDLGLPGRDGWDVLRAHRGSGGRTPIIVVTARDGAEDIIQGLDLGADDFVVKPFEVGELLARMRAVIRRQAGVAVPVLTNGALSLDPATHEATYGDNKCVLSAREYALLHALMLRPGTILSRDALEHRLYGWGEEIESNMIDFLIHAIRKKLGADVIRNIRGAGWLVPKA</sequence>
<accession>A0A5E4SN62</accession>
<dbReference type="GO" id="GO:0006355">
    <property type="term" value="P:regulation of DNA-templated transcription"/>
    <property type="evidence" value="ECO:0007669"/>
    <property type="project" value="InterPro"/>
</dbReference>
<evidence type="ECO:0000313" key="12">
    <source>
        <dbReference type="EMBL" id="VVD77286.1"/>
    </source>
</evidence>
<evidence type="ECO:0000256" key="5">
    <source>
        <dbReference type="ARBA" id="ARBA00023015"/>
    </source>
</evidence>
<protein>
    <submittedName>
        <fullName evidence="12">Swarming motility regulation protein RssB</fullName>
    </submittedName>
</protein>
<keyword evidence="2" id="KW-0963">Cytoplasm</keyword>
<evidence type="ECO:0000256" key="7">
    <source>
        <dbReference type="ARBA" id="ARBA00023163"/>
    </source>
</evidence>
<evidence type="ECO:0000259" key="11">
    <source>
        <dbReference type="PROSITE" id="PS51755"/>
    </source>
</evidence>
<evidence type="ECO:0000256" key="3">
    <source>
        <dbReference type="ARBA" id="ARBA00022553"/>
    </source>
</evidence>
<dbReference type="GO" id="GO:0032993">
    <property type="term" value="C:protein-DNA complex"/>
    <property type="evidence" value="ECO:0007669"/>
    <property type="project" value="TreeGrafter"/>
</dbReference>
<dbReference type="FunFam" id="3.40.50.2300:FF:000002">
    <property type="entry name" value="DNA-binding response regulator PhoP"/>
    <property type="match status" value="1"/>
</dbReference>
<dbReference type="InterPro" id="IPR036388">
    <property type="entry name" value="WH-like_DNA-bd_sf"/>
</dbReference>
<dbReference type="CDD" id="cd17624">
    <property type="entry name" value="REC_OmpR_PmrA-like"/>
    <property type="match status" value="1"/>
</dbReference>
<dbReference type="SUPFAM" id="SSF52172">
    <property type="entry name" value="CheY-like"/>
    <property type="match status" value="1"/>
</dbReference>
<dbReference type="PROSITE" id="PS50110">
    <property type="entry name" value="RESPONSE_REGULATORY"/>
    <property type="match status" value="1"/>
</dbReference>
<dbReference type="InterPro" id="IPR011006">
    <property type="entry name" value="CheY-like_superfamily"/>
</dbReference>
<evidence type="ECO:0000256" key="2">
    <source>
        <dbReference type="ARBA" id="ARBA00022490"/>
    </source>
</evidence>
<feature type="domain" description="OmpR/PhoB-type" evidence="11">
    <location>
        <begin position="144"/>
        <end position="238"/>
    </location>
</feature>
<dbReference type="GO" id="GO:0000976">
    <property type="term" value="F:transcription cis-regulatory region binding"/>
    <property type="evidence" value="ECO:0007669"/>
    <property type="project" value="TreeGrafter"/>
</dbReference>
<comment type="subcellular location">
    <subcellularLocation>
        <location evidence="1">Cytoplasm</location>
    </subcellularLocation>
</comment>
<dbReference type="Pfam" id="PF00486">
    <property type="entry name" value="Trans_reg_C"/>
    <property type="match status" value="1"/>
</dbReference>
<feature type="DNA-binding region" description="OmpR/PhoB-type" evidence="9">
    <location>
        <begin position="144"/>
        <end position="238"/>
    </location>
</feature>
<keyword evidence="4" id="KW-0902">Two-component regulatory system</keyword>
<dbReference type="CDD" id="cd00383">
    <property type="entry name" value="trans_reg_C"/>
    <property type="match status" value="1"/>
</dbReference>
<evidence type="ECO:0000259" key="10">
    <source>
        <dbReference type="PROSITE" id="PS50110"/>
    </source>
</evidence>
<dbReference type="PROSITE" id="PS51755">
    <property type="entry name" value="OMPR_PHOB"/>
    <property type="match status" value="1"/>
</dbReference>
<keyword evidence="13" id="KW-1185">Reference proteome</keyword>
<dbReference type="Proteomes" id="UP000366945">
    <property type="component" value="Unassembled WGS sequence"/>
</dbReference>
<dbReference type="Gene3D" id="3.40.50.2300">
    <property type="match status" value="1"/>
</dbReference>
<evidence type="ECO:0000256" key="6">
    <source>
        <dbReference type="ARBA" id="ARBA00023125"/>
    </source>
</evidence>
<dbReference type="PANTHER" id="PTHR48111:SF35">
    <property type="entry name" value="TRANSCRIPTIONAL REGULATORY PROTEIN QSEB"/>
    <property type="match status" value="1"/>
</dbReference>
<feature type="domain" description="Response regulatory" evidence="10">
    <location>
        <begin position="22"/>
        <end position="136"/>
    </location>
</feature>
<reference evidence="12 13" key="1">
    <citation type="submission" date="2019-08" db="EMBL/GenBank/DDBJ databases">
        <authorList>
            <person name="Peeters C."/>
        </authorList>
    </citation>
    <scope>NUCLEOTIDE SEQUENCE [LARGE SCALE GENOMIC DNA]</scope>
    <source>
        <strain evidence="12 13">LMG 31114</strain>
    </source>
</reference>
<dbReference type="Gene3D" id="6.10.250.690">
    <property type="match status" value="1"/>
</dbReference>
<organism evidence="12 13">
    <name type="scientific">Pandoraea pneumonica</name>
    <dbReference type="NCBI Taxonomy" id="2508299"/>
    <lineage>
        <taxon>Bacteria</taxon>
        <taxon>Pseudomonadati</taxon>
        <taxon>Pseudomonadota</taxon>
        <taxon>Betaproteobacteria</taxon>
        <taxon>Burkholderiales</taxon>
        <taxon>Burkholderiaceae</taxon>
        <taxon>Pandoraea</taxon>
    </lineage>
</organism>
<dbReference type="SMART" id="SM00448">
    <property type="entry name" value="REC"/>
    <property type="match status" value="1"/>
</dbReference>
<dbReference type="InterPro" id="IPR001789">
    <property type="entry name" value="Sig_transdc_resp-reg_receiver"/>
</dbReference>
<dbReference type="GO" id="GO:0000156">
    <property type="term" value="F:phosphorelay response regulator activity"/>
    <property type="evidence" value="ECO:0007669"/>
    <property type="project" value="TreeGrafter"/>
</dbReference>
<dbReference type="Pfam" id="PF00072">
    <property type="entry name" value="Response_reg"/>
    <property type="match status" value="1"/>
</dbReference>
<evidence type="ECO:0000256" key="8">
    <source>
        <dbReference type="PROSITE-ProRule" id="PRU00169"/>
    </source>
</evidence>
<keyword evidence="6 9" id="KW-0238">DNA-binding</keyword>